<gene>
    <name evidence="6" type="ORF">IFM89_004054</name>
</gene>
<dbReference type="EMBL" id="JADFTS010000008">
    <property type="protein sequence ID" value="KAF9591369.1"/>
    <property type="molecule type" value="Genomic_DNA"/>
</dbReference>
<dbReference type="AlphaFoldDB" id="A0A835LGX8"/>
<evidence type="ECO:0000259" key="5">
    <source>
        <dbReference type="SMART" id="SM01382"/>
    </source>
</evidence>
<evidence type="ECO:0000256" key="4">
    <source>
        <dbReference type="SAM" id="Phobius"/>
    </source>
</evidence>
<evidence type="ECO:0000256" key="3">
    <source>
        <dbReference type="ARBA" id="ARBA00023274"/>
    </source>
</evidence>
<dbReference type="SUPFAM" id="SSF50104">
    <property type="entry name" value="Translation proteins SH3-like domain"/>
    <property type="match status" value="1"/>
</dbReference>
<keyword evidence="2" id="KW-0689">Ribosomal protein</keyword>
<dbReference type="GO" id="GO:0003735">
    <property type="term" value="F:structural constituent of ribosome"/>
    <property type="evidence" value="ECO:0007669"/>
    <property type="project" value="InterPro"/>
</dbReference>
<dbReference type="SMART" id="SM01382">
    <property type="entry name" value="Ribosomal_L2_C"/>
    <property type="match status" value="1"/>
</dbReference>
<organism evidence="6 7">
    <name type="scientific">Coptis chinensis</name>
    <dbReference type="NCBI Taxonomy" id="261450"/>
    <lineage>
        <taxon>Eukaryota</taxon>
        <taxon>Viridiplantae</taxon>
        <taxon>Streptophyta</taxon>
        <taxon>Embryophyta</taxon>
        <taxon>Tracheophyta</taxon>
        <taxon>Spermatophyta</taxon>
        <taxon>Magnoliopsida</taxon>
        <taxon>Ranunculales</taxon>
        <taxon>Ranunculaceae</taxon>
        <taxon>Coptidoideae</taxon>
        <taxon>Coptis</taxon>
    </lineage>
</organism>
<evidence type="ECO:0000256" key="2">
    <source>
        <dbReference type="ARBA" id="ARBA00022980"/>
    </source>
</evidence>
<feature type="non-terminal residue" evidence="6">
    <location>
        <position position="172"/>
    </location>
</feature>
<dbReference type="InterPro" id="IPR022669">
    <property type="entry name" value="Ribosomal_uL2_C"/>
</dbReference>
<dbReference type="Gene3D" id="4.10.950.10">
    <property type="entry name" value="Ribosomal protein L2, domain 3"/>
    <property type="match status" value="1"/>
</dbReference>
<reference evidence="6 7" key="1">
    <citation type="submission" date="2020-10" db="EMBL/GenBank/DDBJ databases">
        <title>The Coptis chinensis genome and diversification of protoberbering-type alkaloids.</title>
        <authorList>
            <person name="Wang B."/>
            <person name="Shu S."/>
            <person name="Song C."/>
            <person name="Liu Y."/>
        </authorList>
    </citation>
    <scope>NUCLEOTIDE SEQUENCE [LARGE SCALE GENOMIC DNA]</scope>
    <source>
        <strain evidence="6">HL-2020</strain>
        <tissue evidence="6">Leaf</tissue>
    </source>
</reference>
<dbReference type="Proteomes" id="UP000631114">
    <property type="component" value="Unassembled WGS sequence"/>
</dbReference>
<evidence type="ECO:0000313" key="7">
    <source>
        <dbReference type="Proteomes" id="UP000631114"/>
    </source>
</evidence>
<sequence length="172" mass="19732">ATDERFVSRTCRIVESSMRYVGLSMGAMKVKVNLPIYILAAHFDAVARCQVYILLKAGNAYHKYRVKRNCWPKVRGVAMNHVEHPHGGGNHQHIVHASTVRRDAPPGQKVGLIATRDRSRLHDQSFATLRVKRRLRYYAFVLNFFFGSDLCQTFVIHILRKKKGAGIQELRF</sequence>
<dbReference type="PANTHER" id="PTHR13691">
    <property type="entry name" value="RIBOSOMAL PROTEIN L2"/>
    <property type="match status" value="1"/>
</dbReference>
<dbReference type="GO" id="GO:0022625">
    <property type="term" value="C:cytosolic large ribosomal subunit"/>
    <property type="evidence" value="ECO:0007669"/>
    <property type="project" value="TreeGrafter"/>
</dbReference>
<keyword evidence="3" id="KW-0687">Ribonucleoprotein</keyword>
<accession>A0A835LGX8</accession>
<keyword evidence="4" id="KW-1133">Transmembrane helix</keyword>
<dbReference type="GO" id="GO:0002181">
    <property type="term" value="P:cytoplasmic translation"/>
    <property type="evidence" value="ECO:0007669"/>
    <property type="project" value="TreeGrafter"/>
</dbReference>
<dbReference type="InterPro" id="IPR008991">
    <property type="entry name" value="Translation_prot_SH3-like_sf"/>
</dbReference>
<evidence type="ECO:0000256" key="1">
    <source>
        <dbReference type="ARBA" id="ARBA00005636"/>
    </source>
</evidence>
<keyword evidence="4" id="KW-0812">Transmembrane</keyword>
<protein>
    <recommendedName>
        <fullName evidence="5">Large ribosomal subunit protein uL2 C-terminal domain-containing protein</fullName>
    </recommendedName>
</protein>
<dbReference type="InterPro" id="IPR002171">
    <property type="entry name" value="Ribosomal_uL2"/>
</dbReference>
<dbReference type="GO" id="GO:0003723">
    <property type="term" value="F:RNA binding"/>
    <property type="evidence" value="ECO:0007669"/>
    <property type="project" value="TreeGrafter"/>
</dbReference>
<keyword evidence="4" id="KW-0472">Membrane</keyword>
<dbReference type="PANTHER" id="PTHR13691:SF16">
    <property type="entry name" value="LARGE RIBOSOMAL SUBUNIT PROTEIN UL2"/>
    <property type="match status" value="1"/>
</dbReference>
<dbReference type="InterPro" id="IPR014726">
    <property type="entry name" value="Ribosomal_uL2_dom3"/>
</dbReference>
<dbReference type="FunFam" id="4.10.950.10:FF:000002">
    <property type="entry name" value="60S ribosomal protein L2"/>
    <property type="match status" value="1"/>
</dbReference>
<dbReference type="OrthoDB" id="585154at2759"/>
<proteinExistence type="inferred from homology"/>
<name>A0A835LGX8_9MAGN</name>
<feature type="transmembrane region" description="Helical" evidence="4">
    <location>
        <begin position="137"/>
        <end position="159"/>
    </location>
</feature>
<keyword evidence="7" id="KW-1185">Reference proteome</keyword>
<feature type="domain" description="Large ribosomal subunit protein uL2 C-terminal" evidence="5">
    <location>
        <begin position="19"/>
        <end position="106"/>
    </location>
</feature>
<evidence type="ECO:0000313" key="6">
    <source>
        <dbReference type="EMBL" id="KAF9591369.1"/>
    </source>
</evidence>
<dbReference type="Pfam" id="PF03947">
    <property type="entry name" value="Ribosomal_L2_C"/>
    <property type="match status" value="1"/>
</dbReference>
<comment type="caution">
    <text evidence="6">The sequence shown here is derived from an EMBL/GenBank/DDBJ whole genome shotgun (WGS) entry which is preliminary data.</text>
</comment>
<comment type="similarity">
    <text evidence="1">Belongs to the universal ribosomal protein uL2 family.</text>
</comment>